<gene>
    <name evidence="2" type="ORF">SAMN05192548_10106</name>
</gene>
<organism evidence="2 3">
    <name type="scientific">Paraburkholderia terricola</name>
    <dbReference type="NCBI Taxonomy" id="169427"/>
    <lineage>
        <taxon>Bacteria</taxon>
        <taxon>Pseudomonadati</taxon>
        <taxon>Pseudomonadota</taxon>
        <taxon>Betaproteobacteria</taxon>
        <taxon>Burkholderiales</taxon>
        <taxon>Burkholderiaceae</taxon>
        <taxon>Paraburkholderia</taxon>
    </lineage>
</organism>
<protein>
    <submittedName>
        <fullName evidence="2">Uncharacterized protein</fullName>
    </submittedName>
</protein>
<evidence type="ECO:0000313" key="2">
    <source>
        <dbReference type="EMBL" id="SHJ93611.1"/>
    </source>
</evidence>
<dbReference type="EMBL" id="FRAB01000010">
    <property type="protein sequence ID" value="SHJ93611.1"/>
    <property type="molecule type" value="Genomic_DNA"/>
</dbReference>
<sequence length="84" mass="8602">MRASGNTASEPARADACERDTPGVSLMPAVLVAAAVRRLSSEADAAASVEVGEMGDAGVERGIMVGVSAWRACCPRSKTLTVPR</sequence>
<proteinExistence type="predicted"/>
<dbReference type="Proteomes" id="UP000184395">
    <property type="component" value="Unassembled WGS sequence"/>
</dbReference>
<feature type="region of interest" description="Disordered" evidence="1">
    <location>
        <begin position="1"/>
        <end position="20"/>
    </location>
</feature>
<evidence type="ECO:0000313" key="3">
    <source>
        <dbReference type="Proteomes" id="UP000184395"/>
    </source>
</evidence>
<reference evidence="2 3" key="1">
    <citation type="submission" date="2016-11" db="EMBL/GenBank/DDBJ databases">
        <authorList>
            <person name="Jaros S."/>
            <person name="Januszkiewicz K."/>
            <person name="Wedrychowicz H."/>
        </authorList>
    </citation>
    <scope>NUCLEOTIDE SEQUENCE [LARGE SCALE GENOMIC DNA]</scope>
    <source>
        <strain evidence="2 3">LMG 20594</strain>
    </source>
</reference>
<dbReference type="AlphaFoldDB" id="A0A1M6ND23"/>
<dbReference type="RefSeq" id="WP_073428663.1">
    <property type="nucleotide sequence ID" value="NZ_CADFGY010000008.1"/>
</dbReference>
<accession>A0A1M6ND23</accession>
<evidence type="ECO:0000256" key="1">
    <source>
        <dbReference type="SAM" id="MobiDB-lite"/>
    </source>
</evidence>
<name>A0A1M6ND23_9BURK</name>